<keyword evidence="1" id="KW-1133">Transmembrane helix</keyword>
<feature type="transmembrane region" description="Helical" evidence="1">
    <location>
        <begin position="409"/>
        <end position="433"/>
    </location>
</feature>
<sequence>MTTLKLALTQEIRLDNLDNGPGLLPFKLGPARVTTHHHTFLQYIDLDRIEHEINELRGQLLNFEHRLFNTTYTVYEPQIRYLMNKTNHILEHLQTLEPSRTKRGLIDGLGSLVKSITGNLDYQDAIRYNKALQVLENNQNKINSELSNRASLNKDWMKEQSSVLERLVQNQIEINNTLQSWSEKVIERIVSTDTIVIIFKFPIVSKSTYDLYRLSLAPNRFHRVIIPPSPFLAINRKEFVYIEAECPKYHHLSLCDETSHRRIRTTSDCIQQIILRQTIEETCIFSTVHLLKETVEQLDDRSYIISFPKAAKVRLSCGTEAYNVLNGSFLVTLPLHCSLQSPEFTILNSDDAIQGQPLKIMKIEQSIDTAIQGTPHLHLTSIDLKALHSIQEKASLRTPLQMDSLDESYYYHTTLPFYVVLSGVIIFVVVSLIRRYKLRRSVNIEVAIDSNEEKHTEDAGDHARTTPSQTAIFSHKIGK</sequence>
<protein>
    <recommendedName>
        <fullName evidence="4">Envelope fusion protein</fullName>
    </recommendedName>
</protein>
<evidence type="ECO:0008006" key="4">
    <source>
        <dbReference type="Google" id="ProtNLM"/>
    </source>
</evidence>
<dbReference type="EMBL" id="CADEBD010000303">
    <property type="protein sequence ID" value="CAB3237060.1"/>
    <property type="molecule type" value="Genomic_DNA"/>
</dbReference>
<keyword evidence="1" id="KW-0812">Transmembrane</keyword>
<keyword evidence="1" id="KW-0472">Membrane</keyword>
<comment type="caution">
    <text evidence="2">The sequence shown here is derived from an EMBL/GenBank/DDBJ whole genome shotgun (WGS) entry which is preliminary data.</text>
</comment>
<dbReference type="AlphaFoldDB" id="A0A8S0ZXD5"/>
<proteinExistence type="predicted"/>
<evidence type="ECO:0000256" key="1">
    <source>
        <dbReference type="SAM" id="Phobius"/>
    </source>
</evidence>
<name>A0A8S0ZXD5_ARCPL</name>
<evidence type="ECO:0000313" key="2">
    <source>
        <dbReference type="EMBL" id="CAB3237060.1"/>
    </source>
</evidence>
<accession>A0A8S0ZXD5</accession>
<evidence type="ECO:0000313" key="3">
    <source>
        <dbReference type="Proteomes" id="UP000494256"/>
    </source>
</evidence>
<organism evidence="2 3">
    <name type="scientific">Arctia plantaginis</name>
    <name type="common">Wood tiger moth</name>
    <name type="synonym">Phalaena plantaginis</name>
    <dbReference type="NCBI Taxonomy" id="874455"/>
    <lineage>
        <taxon>Eukaryota</taxon>
        <taxon>Metazoa</taxon>
        <taxon>Ecdysozoa</taxon>
        <taxon>Arthropoda</taxon>
        <taxon>Hexapoda</taxon>
        <taxon>Insecta</taxon>
        <taxon>Pterygota</taxon>
        <taxon>Neoptera</taxon>
        <taxon>Endopterygota</taxon>
        <taxon>Lepidoptera</taxon>
        <taxon>Glossata</taxon>
        <taxon>Ditrysia</taxon>
        <taxon>Noctuoidea</taxon>
        <taxon>Erebidae</taxon>
        <taxon>Arctiinae</taxon>
        <taxon>Arctia</taxon>
    </lineage>
</organism>
<reference evidence="2 3" key="1">
    <citation type="submission" date="2020-04" db="EMBL/GenBank/DDBJ databases">
        <authorList>
            <person name="Wallbank WR R."/>
            <person name="Pardo Diaz C."/>
            <person name="Kozak K."/>
            <person name="Martin S."/>
            <person name="Jiggins C."/>
            <person name="Moest M."/>
            <person name="Warren A I."/>
            <person name="Byers J.R.P. K."/>
            <person name="Montejo-Kovacevich G."/>
            <person name="Yen C E."/>
        </authorList>
    </citation>
    <scope>NUCLEOTIDE SEQUENCE [LARGE SCALE GENOMIC DNA]</scope>
</reference>
<gene>
    <name evidence="2" type="ORF">APLA_LOCUS7638</name>
</gene>
<dbReference type="Proteomes" id="UP000494256">
    <property type="component" value="Unassembled WGS sequence"/>
</dbReference>